<reference evidence="2 3" key="1">
    <citation type="submission" date="2021-01" db="EMBL/GenBank/DDBJ databases">
        <title>Chromosome-level genome assembly of a human fungal pathogen reveals clustering of transcriptionally co-regulated genes.</title>
        <authorList>
            <person name="Voorhies M."/>
            <person name="Cohen S."/>
            <person name="Shea T.P."/>
            <person name="Petrus S."/>
            <person name="Munoz J.F."/>
            <person name="Poplawski S."/>
            <person name="Goldman W.E."/>
            <person name="Michael T."/>
            <person name="Cuomo C.A."/>
            <person name="Sil A."/>
            <person name="Beyhan S."/>
        </authorList>
    </citation>
    <scope>NUCLEOTIDE SEQUENCE [LARGE SCALE GENOMIC DNA]</scope>
    <source>
        <strain evidence="2 3">G184AR</strain>
    </source>
</reference>
<sequence>MAARTSQQSYAAFFEDFDEDANVTIPETRTVANVAAKRSKADPQQSGTSTDGASDSGYSSRTAATVGSADSLPTGKRSPPFVQLDTVIANRDIERVRGRPDDREREKSKSKGKDRQSRETNSSTSNGTTSTIHVPNMRRSSSRPAPKRSSSKARKWESTHGRHAPDTCPDCDQYGYHNVPMGAHPLPDPHPVDYGSYMHPQSHGYDIPPSPHPQPYHYPPIATQEIVSSRRDRSNSYHQSRPMSYHAGAMPDMNMYMHMTPSTPAYEQQHGPPISASAYAHYMAPYNMPNGPVAPPHPPHMSYESAPPPPFERPRAASTSRSPEKPTGRRGSMYGTPVVEYPSSPAPHRSDGLQRQPSSREVRVRRESVSQPSTYDPDEDFYRMPPPPLPKSKPPSQVIIPPRRPSARKASTSTSTPTMSRRPEGIDMDDLRAALPPTRVGRKKSREAVLSERRPSAPGKAGIRTTSYHDPGRAARISIENSRRRRSSVYGVEQTKDLDQKQREAEEYQSTRTSRATPLTLDSLVKCRRSHRADSDSGSLRTRTDSSRGSDAKTKSAISRPEDDEITVMIGGLRIGVSKDHIDRQVINLRSGEEGSLELNIEGRRPKRYFLSRSESLSGTGGGAVRREIEESRRLRHDSSSDRASRRSSRSGYSGRGLLES</sequence>
<dbReference type="Proteomes" id="UP000670092">
    <property type="component" value="Unassembled WGS sequence"/>
</dbReference>
<feature type="region of interest" description="Disordered" evidence="1">
    <location>
        <begin position="612"/>
        <end position="661"/>
    </location>
</feature>
<accession>A0A8H7Z7A6</accession>
<feature type="compositionally biased region" description="Low complexity" evidence="1">
    <location>
        <begin position="120"/>
        <end position="131"/>
    </location>
</feature>
<dbReference type="AlphaFoldDB" id="A0A8H7Z7A6"/>
<evidence type="ECO:0000313" key="2">
    <source>
        <dbReference type="EMBL" id="KAG5302550.1"/>
    </source>
</evidence>
<feature type="compositionally biased region" description="Basic and acidic residues" evidence="1">
    <location>
        <begin position="91"/>
        <end position="118"/>
    </location>
</feature>
<feature type="compositionally biased region" description="Polar residues" evidence="1">
    <location>
        <begin position="508"/>
        <end position="517"/>
    </location>
</feature>
<evidence type="ECO:0000256" key="1">
    <source>
        <dbReference type="SAM" id="MobiDB-lite"/>
    </source>
</evidence>
<name>A0A8H7Z7A6_AJECA</name>
<feature type="compositionally biased region" description="Basic and acidic residues" evidence="1">
    <location>
        <begin position="494"/>
        <end position="506"/>
    </location>
</feature>
<feature type="region of interest" description="Disordered" evidence="1">
    <location>
        <begin position="31"/>
        <end position="169"/>
    </location>
</feature>
<protein>
    <submittedName>
        <fullName evidence="2">Uncharacterized protein</fullName>
    </submittedName>
</protein>
<feature type="compositionally biased region" description="Basic and acidic residues" evidence="1">
    <location>
        <begin position="154"/>
        <end position="165"/>
    </location>
</feature>
<evidence type="ECO:0000313" key="3">
    <source>
        <dbReference type="Proteomes" id="UP000670092"/>
    </source>
</evidence>
<feature type="region of interest" description="Disordered" evidence="1">
    <location>
        <begin position="293"/>
        <end position="560"/>
    </location>
</feature>
<dbReference type="OrthoDB" id="5407458at2759"/>
<feature type="compositionally biased region" description="Low complexity" evidence="1">
    <location>
        <begin position="650"/>
        <end position="661"/>
    </location>
</feature>
<dbReference type="VEuPathDB" id="FungiDB:I7I52_00231"/>
<gene>
    <name evidence="2" type="ORF">I7I52_00231</name>
</gene>
<feature type="compositionally biased region" description="Basic and acidic residues" evidence="1">
    <location>
        <begin position="625"/>
        <end position="645"/>
    </location>
</feature>
<proteinExistence type="predicted"/>
<dbReference type="EMBL" id="JAEVHI010000001">
    <property type="protein sequence ID" value="KAG5302550.1"/>
    <property type="molecule type" value="Genomic_DNA"/>
</dbReference>
<feature type="compositionally biased region" description="Basic and acidic residues" evidence="1">
    <location>
        <begin position="421"/>
        <end position="432"/>
    </location>
</feature>
<feature type="compositionally biased region" description="Low complexity" evidence="1">
    <location>
        <begin position="46"/>
        <end position="60"/>
    </location>
</feature>
<feature type="compositionally biased region" description="Pro residues" evidence="1">
    <location>
        <begin position="384"/>
        <end position="393"/>
    </location>
</feature>
<comment type="caution">
    <text evidence="2">The sequence shown here is derived from an EMBL/GenBank/DDBJ whole genome shotgun (WGS) entry which is preliminary data.</text>
</comment>
<feature type="compositionally biased region" description="Basic and acidic residues" evidence="1">
    <location>
        <begin position="446"/>
        <end position="455"/>
    </location>
</feature>
<feature type="compositionally biased region" description="Basic and acidic residues" evidence="1">
    <location>
        <begin position="348"/>
        <end position="368"/>
    </location>
</feature>
<organism evidence="2 3">
    <name type="scientific">Ajellomyces capsulatus</name>
    <name type="common">Darling's disease fungus</name>
    <name type="synonym">Histoplasma capsulatum</name>
    <dbReference type="NCBI Taxonomy" id="5037"/>
    <lineage>
        <taxon>Eukaryota</taxon>
        <taxon>Fungi</taxon>
        <taxon>Dikarya</taxon>
        <taxon>Ascomycota</taxon>
        <taxon>Pezizomycotina</taxon>
        <taxon>Eurotiomycetes</taxon>
        <taxon>Eurotiomycetidae</taxon>
        <taxon>Onygenales</taxon>
        <taxon>Ajellomycetaceae</taxon>
        <taxon>Histoplasma</taxon>
    </lineage>
</organism>
<feature type="compositionally biased region" description="Low complexity" evidence="1">
    <location>
        <begin position="411"/>
        <end position="420"/>
    </location>
</feature>
<feature type="compositionally biased region" description="Basic and acidic residues" evidence="1">
    <location>
        <begin position="542"/>
        <end position="554"/>
    </location>
</feature>